<dbReference type="InterPro" id="IPR010998">
    <property type="entry name" value="Integrase_recombinase_N"/>
</dbReference>
<dbReference type="InterPro" id="IPR011010">
    <property type="entry name" value="DNA_brk_join_enz"/>
</dbReference>
<dbReference type="EMBL" id="CP065989">
    <property type="protein sequence ID" value="QQB14533.1"/>
    <property type="molecule type" value="Genomic_DNA"/>
</dbReference>
<dbReference type="GO" id="GO:0003677">
    <property type="term" value="F:DNA binding"/>
    <property type="evidence" value="ECO:0007669"/>
    <property type="project" value="UniProtKB-UniRule"/>
</dbReference>
<sequence>MYRASARYRCQDGVTRTYSRRRPKAGEARDALLDFLVIERNKTMGGQFTRESTVAEMLDYWLESWKSQKPQRAESIRTYSYNVERAKKRLGGVRIGECSTGRIEAVLQGVKKSTPETARQLRNVLRQGFNEAVRLDVVDVNPVLATRTIEV</sequence>
<protein>
    <recommendedName>
        <fullName evidence="3">Core-binding (CB) domain-containing protein</fullName>
    </recommendedName>
</protein>
<organism evidence="4 5">
    <name type="scientific">Brevibacterium casei</name>
    <dbReference type="NCBI Taxonomy" id="33889"/>
    <lineage>
        <taxon>Bacteria</taxon>
        <taxon>Bacillati</taxon>
        <taxon>Actinomycetota</taxon>
        <taxon>Actinomycetes</taxon>
        <taxon>Micrococcales</taxon>
        <taxon>Brevibacteriaceae</taxon>
        <taxon>Brevibacterium</taxon>
    </lineage>
</organism>
<gene>
    <name evidence="4" type="ORF">I6H47_00525</name>
</gene>
<evidence type="ECO:0000256" key="1">
    <source>
        <dbReference type="ARBA" id="ARBA00023125"/>
    </source>
</evidence>
<feature type="domain" description="Core-binding (CB)" evidence="3">
    <location>
        <begin position="52"/>
        <end position="133"/>
    </location>
</feature>
<dbReference type="PROSITE" id="PS51900">
    <property type="entry name" value="CB"/>
    <property type="match status" value="1"/>
</dbReference>
<evidence type="ECO:0000313" key="5">
    <source>
        <dbReference type="Proteomes" id="UP000595374"/>
    </source>
</evidence>
<dbReference type="Gene3D" id="1.10.150.130">
    <property type="match status" value="1"/>
</dbReference>
<dbReference type="SUPFAM" id="SSF56349">
    <property type="entry name" value="DNA breaking-rejoining enzymes"/>
    <property type="match status" value="1"/>
</dbReference>
<evidence type="ECO:0000256" key="2">
    <source>
        <dbReference type="PROSITE-ProRule" id="PRU01248"/>
    </source>
</evidence>
<evidence type="ECO:0000259" key="3">
    <source>
        <dbReference type="PROSITE" id="PS51900"/>
    </source>
</evidence>
<evidence type="ECO:0000313" key="4">
    <source>
        <dbReference type="EMBL" id="QQB14533.1"/>
    </source>
</evidence>
<dbReference type="RefSeq" id="WP_198499593.1">
    <property type="nucleotide sequence ID" value="NZ_CP065989.1"/>
</dbReference>
<proteinExistence type="predicted"/>
<name>A0A7T3ZZL5_9MICO</name>
<dbReference type="Proteomes" id="UP000595374">
    <property type="component" value="Chromosome"/>
</dbReference>
<keyword evidence="1 2" id="KW-0238">DNA-binding</keyword>
<dbReference type="AlphaFoldDB" id="A0A7T3ZZL5"/>
<reference evidence="4 5" key="1">
    <citation type="submission" date="2020-12" db="EMBL/GenBank/DDBJ databases">
        <title>FDA dAtabase for Regulatory Grade micrObial Sequences (FDA-ARGOS): Supporting development and validation of Infectious Disease Dx tests.</title>
        <authorList>
            <person name="Sproer C."/>
            <person name="Gronow S."/>
            <person name="Severitt S."/>
            <person name="Schroder I."/>
            <person name="Tallon L."/>
            <person name="Sadzewicz L."/>
            <person name="Zhao X."/>
            <person name="Boylan J."/>
            <person name="Ott S."/>
            <person name="Bowen H."/>
            <person name="Vavikolanu K."/>
            <person name="Mehta A."/>
            <person name="Aluvathingal J."/>
            <person name="Nadendla S."/>
            <person name="Lowell S."/>
            <person name="Myers T."/>
            <person name="Yan Y."/>
            <person name="Sichtig H."/>
        </authorList>
    </citation>
    <scope>NUCLEOTIDE SEQUENCE [LARGE SCALE GENOMIC DNA]</scope>
    <source>
        <strain evidence="4 5">FDAARGOS_990</strain>
    </source>
</reference>
<dbReference type="InterPro" id="IPR044068">
    <property type="entry name" value="CB"/>
</dbReference>
<accession>A0A7T3ZZL5</accession>